<dbReference type="SUPFAM" id="SSF55298">
    <property type="entry name" value="YjgF-like"/>
    <property type="match status" value="1"/>
</dbReference>
<gene>
    <name evidence="2" type="ORF">IFO71_06575</name>
</gene>
<proteinExistence type="predicted"/>
<dbReference type="Proteomes" id="UP000613768">
    <property type="component" value="Unassembled WGS sequence"/>
</dbReference>
<keyword evidence="3" id="KW-1185">Reference proteome</keyword>
<dbReference type="Pfam" id="PF21168">
    <property type="entry name" value="FkbO_Hyg5-like_N"/>
    <property type="match status" value="1"/>
</dbReference>
<dbReference type="AlphaFoldDB" id="A0AAW3ZHA4"/>
<protein>
    <submittedName>
        <fullName evidence="2">Pteridine-dependent deoxygenase</fullName>
    </submittedName>
</protein>
<evidence type="ECO:0000313" key="2">
    <source>
        <dbReference type="EMBL" id="MBD8525403.1"/>
    </source>
</evidence>
<dbReference type="InterPro" id="IPR049368">
    <property type="entry name" value="FkbO_Hyg5-like_N"/>
</dbReference>
<evidence type="ECO:0000259" key="1">
    <source>
        <dbReference type="Pfam" id="PF21168"/>
    </source>
</evidence>
<evidence type="ECO:0000313" key="3">
    <source>
        <dbReference type="Proteomes" id="UP000613768"/>
    </source>
</evidence>
<dbReference type="EMBL" id="JACYTR010000009">
    <property type="protein sequence ID" value="MBD8525403.1"/>
    <property type="molecule type" value="Genomic_DNA"/>
</dbReference>
<dbReference type="InterPro" id="IPR035959">
    <property type="entry name" value="RutC-like_sf"/>
</dbReference>
<reference evidence="2 3" key="1">
    <citation type="submission" date="2020-09" db="EMBL/GenBank/DDBJ databases">
        <title>Pseudoxanthomonas sp. CAU 1598 isolated from sand of Yaerae Beach.</title>
        <authorList>
            <person name="Kim W."/>
        </authorList>
    </citation>
    <scope>NUCLEOTIDE SEQUENCE [LARGE SCALE GENOMIC DNA]</scope>
    <source>
        <strain evidence="2 3">CAU 1598</strain>
    </source>
</reference>
<accession>A0AAW3ZHA4</accession>
<name>A0AAW3ZHA4_9GAMM</name>
<comment type="caution">
    <text evidence="2">The sequence shown here is derived from an EMBL/GenBank/DDBJ whole genome shotgun (WGS) entry which is preliminary data.</text>
</comment>
<dbReference type="Gene3D" id="3.30.1330.40">
    <property type="entry name" value="RutC-like"/>
    <property type="match status" value="1"/>
</dbReference>
<organism evidence="2 3">
    <name type="scientific">Pseudomarimonas arenosa</name>
    <dbReference type="NCBI Taxonomy" id="2774145"/>
    <lineage>
        <taxon>Bacteria</taxon>
        <taxon>Pseudomonadati</taxon>
        <taxon>Pseudomonadota</taxon>
        <taxon>Gammaproteobacteria</taxon>
        <taxon>Lysobacterales</taxon>
        <taxon>Lysobacteraceae</taxon>
        <taxon>Pseudomarimonas</taxon>
    </lineage>
</organism>
<sequence>MFGFGRAAPADIGDPRYLRVDLEPLNEAQLFEVWTVDQPVRTWQIGNAQGACSETLCFGWINQTEGSGAPELTIRDAAEQAYRSLMQAVQASDHRHLLRIWNYFDAITEGDDDRERYRQFCVGRAAGLALEIDQLPAATAIGEHSQPRQLQVYWISAGQPGIAIENPRQTPAYHYPRCYGPKSPSFARAMAAGSEHPMPLLISGTASVVGHDSHHREDLALQVAETFRNFDALLGSACQRGLSSRPRFDQSSLLKVYLRDPRDLPQADALLRQYLSDDVPRLFLHGDICRRELLIEIDGFHGIS</sequence>
<feature type="domain" description="Chorismatase FkbO/Hyg5-like N-terminal" evidence="1">
    <location>
        <begin position="32"/>
        <end position="156"/>
    </location>
</feature>